<evidence type="ECO:0000313" key="7">
    <source>
        <dbReference type="EMBL" id="OJJ03354.1"/>
    </source>
</evidence>
<dbReference type="SUPFAM" id="SSF103473">
    <property type="entry name" value="MFS general substrate transporter"/>
    <property type="match status" value="1"/>
</dbReference>
<feature type="transmembrane region" description="Helical" evidence="6">
    <location>
        <begin position="328"/>
        <end position="346"/>
    </location>
</feature>
<evidence type="ECO:0000256" key="1">
    <source>
        <dbReference type="ARBA" id="ARBA00004141"/>
    </source>
</evidence>
<dbReference type="PANTHER" id="PTHR23507">
    <property type="entry name" value="ZGC:174356"/>
    <property type="match status" value="1"/>
</dbReference>
<evidence type="ECO:0000313" key="8">
    <source>
        <dbReference type="Proteomes" id="UP000184073"/>
    </source>
</evidence>
<evidence type="ECO:0000256" key="2">
    <source>
        <dbReference type="ARBA" id="ARBA00022692"/>
    </source>
</evidence>
<feature type="transmembrane region" description="Helical" evidence="6">
    <location>
        <begin position="155"/>
        <end position="178"/>
    </location>
</feature>
<organism evidence="7 8">
    <name type="scientific">Aspergillus versicolor CBS 583.65</name>
    <dbReference type="NCBI Taxonomy" id="1036611"/>
    <lineage>
        <taxon>Eukaryota</taxon>
        <taxon>Fungi</taxon>
        <taxon>Dikarya</taxon>
        <taxon>Ascomycota</taxon>
        <taxon>Pezizomycotina</taxon>
        <taxon>Eurotiomycetes</taxon>
        <taxon>Eurotiomycetidae</taxon>
        <taxon>Eurotiales</taxon>
        <taxon>Aspergillaceae</taxon>
        <taxon>Aspergillus</taxon>
        <taxon>Aspergillus subgen. Nidulantes</taxon>
    </lineage>
</organism>
<feature type="region of interest" description="Disordered" evidence="5">
    <location>
        <begin position="1"/>
        <end position="21"/>
    </location>
</feature>
<protein>
    <recommendedName>
        <fullName evidence="9">Major facilitator superfamily (MFS) profile domain-containing protein</fullName>
    </recommendedName>
</protein>
<dbReference type="Gene3D" id="1.20.1250.20">
    <property type="entry name" value="MFS general substrate transporter like domains"/>
    <property type="match status" value="1"/>
</dbReference>
<keyword evidence="8" id="KW-1185">Reference proteome</keyword>
<keyword evidence="2 6" id="KW-0812">Transmembrane</keyword>
<feature type="transmembrane region" description="Helical" evidence="6">
    <location>
        <begin position="190"/>
        <end position="211"/>
    </location>
</feature>
<dbReference type="PANTHER" id="PTHR23507:SF1">
    <property type="entry name" value="FI18259P1-RELATED"/>
    <property type="match status" value="1"/>
</dbReference>
<sequence length="482" mass="51165">MSETTPLLQDAGRNPDSTGPTRLTHRRSAVIVLIAIIVFIIDLGTSMLSASQVAVYEKIICQRYLSGISPVASPETCKAGPIQSELAAVNGWKNTLDMIPGIVTGTSYGFMADKKGRWPVLVLSMGGMLLAQTSHLAICWLQPAVPLHAVWLPSLFQLIGGGGATATTVLSVVVADLYSDEERPAILSRIFGIIFAAQLFGMAITGLVISINPWIPFAMSVVMLMIGCVFTCFLPETHPRTTAAKIIRACSPSESAIGSEDQARADSANSTLLDTMRQAMNTVYAVMTNGSARGIIVCLLAEGMGTQSTSLILQYASTRFGWTYAEGTNLLVVKLGISTGILLIVFPWLSRVLATKLSSDQKWLQKALVQVSLAFLMMGYFVVFLTGHSVGLIGGIVTTALGAGSELAARNLLMAVVEPEILGLACSVIPLVQSIASLSSLPMLVASFRWGIRQGNGWMGTPFLIATVLCALANVALAVVRV</sequence>
<name>A0A1L9PP90_ASPVE</name>
<dbReference type="EMBL" id="KV878130">
    <property type="protein sequence ID" value="OJJ03354.1"/>
    <property type="molecule type" value="Genomic_DNA"/>
</dbReference>
<dbReference type="GO" id="GO:0022857">
    <property type="term" value="F:transmembrane transporter activity"/>
    <property type="evidence" value="ECO:0007669"/>
    <property type="project" value="InterPro"/>
</dbReference>
<feature type="transmembrane region" description="Helical" evidence="6">
    <location>
        <begin position="217"/>
        <end position="235"/>
    </location>
</feature>
<comment type="subcellular location">
    <subcellularLocation>
        <location evidence="1">Membrane</location>
        <topology evidence="1">Multi-pass membrane protein</topology>
    </subcellularLocation>
</comment>
<evidence type="ECO:0000256" key="6">
    <source>
        <dbReference type="SAM" id="Phobius"/>
    </source>
</evidence>
<dbReference type="GO" id="GO:0016020">
    <property type="term" value="C:membrane"/>
    <property type="evidence" value="ECO:0007669"/>
    <property type="project" value="UniProtKB-SubCell"/>
</dbReference>
<feature type="transmembrane region" description="Helical" evidence="6">
    <location>
        <begin position="120"/>
        <end position="143"/>
    </location>
</feature>
<feature type="transmembrane region" description="Helical" evidence="6">
    <location>
        <begin position="457"/>
        <end position="480"/>
    </location>
</feature>
<dbReference type="AlphaFoldDB" id="A0A1L9PP90"/>
<accession>A0A1L9PP90</accession>
<feature type="transmembrane region" description="Helical" evidence="6">
    <location>
        <begin position="421"/>
        <end position="445"/>
    </location>
</feature>
<evidence type="ECO:0000256" key="3">
    <source>
        <dbReference type="ARBA" id="ARBA00022989"/>
    </source>
</evidence>
<evidence type="ECO:0000256" key="4">
    <source>
        <dbReference type="ARBA" id="ARBA00023136"/>
    </source>
</evidence>
<feature type="transmembrane region" description="Helical" evidence="6">
    <location>
        <begin position="294"/>
        <end position="316"/>
    </location>
</feature>
<dbReference type="OrthoDB" id="194139at2759"/>
<dbReference type="GeneID" id="63725796"/>
<keyword evidence="4 6" id="KW-0472">Membrane</keyword>
<evidence type="ECO:0008006" key="9">
    <source>
        <dbReference type="Google" id="ProtNLM"/>
    </source>
</evidence>
<feature type="transmembrane region" description="Helical" evidence="6">
    <location>
        <begin position="391"/>
        <end position="409"/>
    </location>
</feature>
<gene>
    <name evidence="7" type="ORF">ASPVEDRAFT_29877</name>
</gene>
<feature type="transmembrane region" description="Helical" evidence="6">
    <location>
        <begin position="367"/>
        <end position="385"/>
    </location>
</feature>
<dbReference type="InterPro" id="IPR036259">
    <property type="entry name" value="MFS_trans_sf"/>
</dbReference>
<feature type="transmembrane region" description="Helical" evidence="6">
    <location>
        <begin position="29"/>
        <end position="50"/>
    </location>
</feature>
<dbReference type="RefSeq" id="XP_040669116.1">
    <property type="nucleotide sequence ID" value="XM_040810285.1"/>
</dbReference>
<evidence type="ECO:0000256" key="5">
    <source>
        <dbReference type="SAM" id="MobiDB-lite"/>
    </source>
</evidence>
<keyword evidence="3 6" id="KW-1133">Transmembrane helix</keyword>
<dbReference type="VEuPathDB" id="FungiDB:ASPVEDRAFT_29877"/>
<dbReference type="InterPro" id="IPR011701">
    <property type="entry name" value="MFS"/>
</dbReference>
<dbReference type="Proteomes" id="UP000184073">
    <property type="component" value="Unassembled WGS sequence"/>
</dbReference>
<proteinExistence type="predicted"/>
<dbReference type="Pfam" id="PF07690">
    <property type="entry name" value="MFS_1"/>
    <property type="match status" value="1"/>
</dbReference>
<reference evidence="8" key="1">
    <citation type="journal article" date="2017" name="Genome Biol.">
        <title>Comparative genomics reveals high biological diversity and specific adaptations in the industrially and medically important fungal genus Aspergillus.</title>
        <authorList>
            <person name="de Vries R.P."/>
            <person name="Riley R."/>
            <person name="Wiebenga A."/>
            <person name="Aguilar-Osorio G."/>
            <person name="Amillis S."/>
            <person name="Uchima C.A."/>
            <person name="Anderluh G."/>
            <person name="Asadollahi M."/>
            <person name="Askin M."/>
            <person name="Barry K."/>
            <person name="Battaglia E."/>
            <person name="Bayram O."/>
            <person name="Benocci T."/>
            <person name="Braus-Stromeyer S.A."/>
            <person name="Caldana C."/>
            <person name="Canovas D."/>
            <person name="Cerqueira G.C."/>
            <person name="Chen F."/>
            <person name="Chen W."/>
            <person name="Choi C."/>
            <person name="Clum A."/>
            <person name="Dos Santos R.A."/>
            <person name="Damasio A.R."/>
            <person name="Diallinas G."/>
            <person name="Emri T."/>
            <person name="Fekete E."/>
            <person name="Flipphi M."/>
            <person name="Freyberg S."/>
            <person name="Gallo A."/>
            <person name="Gournas C."/>
            <person name="Habgood R."/>
            <person name="Hainaut M."/>
            <person name="Harispe M.L."/>
            <person name="Henrissat B."/>
            <person name="Hilden K.S."/>
            <person name="Hope R."/>
            <person name="Hossain A."/>
            <person name="Karabika E."/>
            <person name="Karaffa L."/>
            <person name="Karanyi Z."/>
            <person name="Krasevec N."/>
            <person name="Kuo A."/>
            <person name="Kusch H."/>
            <person name="LaButti K."/>
            <person name="Lagendijk E.L."/>
            <person name="Lapidus A."/>
            <person name="Levasseur A."/>
            <person name="Lindquist E."/>
            <person name="Lipzen A."/>
            <person name="Logrieco A.F."/>
            <person name="MacCabe A."/>
            <person name="Maekelae M.R."/>
            <person name="Malavazi I."/>
            <person name="Melin P."/>
            <person name="Meyer V."/>
            <person name="Mielnichuk N."/>
            <person name="Miskei M."/>
            <person name="Molnar A.P."/>
            <person name="Mule G."/>
            <person name="Ngan C.Y."/>
            <person name="Orejas M."/>
            <person name="Orosz E."/>
            <person name="Ouedraogo J.P."/>
            <person name="Overkamp K.M."/>
            <person name="Park H.-S."/>
            <person name="Perrone G."/>
            <person name="Piumi F."/>
            <person name="Punt P.J."/>
            <person name="Ram A.F."/>
            <person name="Ramon A."/>
            <person name="Rauscher S."/>
            <person name="Record E."/>
            <person name="Riano-Pachon D.M."/>
            <person name="Robert V."/>
            <person name="Roehrig J."/>
            <person name="Ruller R."/>
            <person name="Salamov A."/>
            <person name="Salih N.S."/>
            <person name="Samson R.A."/>
            <person name="Sandor E."/>
            <person name="Sanguinetti M."/>
            <person name="Schuetze T."/>
            <person name="Sepcic K."/>
            <person name="Shelest E."/>
            <person name="Sherlock G."/>
            <person name="Sophianopoulou V."/>
            <person name="Squina F.M."/>
            <person name="Sun H."/>
            <person name="Susca A."/>
            <person name="Todd R.B."/>
            <person name="Tsang A."/>
            <person name="Unkles S.E."/>
            <person name="van de Wiele N."/>
            <person name="van Rossen-Uffink D."/>
            <person name="Oliveira J.V."/>
            <person name="Vesth T.C."/>
            <person name="Visser J."/>
            <person name="Yu J.-H."/>
            <person name="Zhou M."/>
            <person name="Andersen M.R."/>
            <person name="Archer D.B."/>
            <person name="Baker S.E."/>
            <person name="Benoit I."/>
            <person name="Brakhage A.A."/>
            <person name="Braus G.H."/>
            <person name="Fischer R."/>
            <person name="Frisvad J.C."/>
            <person name="Goldman G.H."/>
            <person name="Houbraken J."/>
            <person name="Oakley B."/>
            <person name="Pocsi I."/>
            <person name="Scazzocchio C."/>
            <person name="Seiboth B."/>
            <person name="vanKuyk P.A."/>
            <person name="Wortman J."/>
            <person name="Dyer P.S."/>
            <person name="Grigoriev I.V."/>
        </authorList>
    </citation>
    <scope>NUCLEOTIDE SEQUENCE [LARGE SCALE GENOMIC DNA]</scope>
    <source>
        <strain evidence="8">CBS 583.65</strain>
    </source>
</reference>